<dbReference type="EMBL" id="OA883826">
    <property type="protein sequence ID" value="CAD7279796.1"/>
    <property type="molecule type" value="Genomic_DNA"/>
</dbReference>
<accession>A0A7R9BQT7</accession>
<dbReference type="EMBL" id="CAJPEX010001789">
    <property type="protein sequence ID" value="CAG0919948.1"/>
    <property type="molecule type" value="Genomic_DNA"/>
</dbReference>
<gene>
    <name evidence="2" type="ORF">NMOB1V02_LOCUS7461</name>
</gene>
<protein>
    <submittedName>
        <fullName evidence="2">Uncharacterized protein</fullName>
    </submittedName>
</protein>
<proteinExistence type="predicted"/>
<reference evidence="2" key="1">
    <citation type="submission" date="2020-11" db="EMBL/GenBank/DDBJ databases">
        <authorList>
            <person name="Tran Van P."/>
        </authorList>
    </citation>
    <scope>NUCLEOTIDE SEQUENCE</scope>
</reference>
<feature type="compositionally biased region" description="Low complexity" evidence="1">
    <location>
        <begin position="73"/>
        <end position="90"/>
    </location>
</feature>
<evidence type="ECO:0000313" key="3">
    <source>
        <dbReference type="Proteomes" id="UP000678499"/>
    </source>
</evidence>
<dbReference type="AlphaFoldDB" id="A0A7R9BQT7"/>
<keyword evidence="3" id="KW-1185">Reference proteome</keyword>
<feature type="compositionally biased region" description="Polar residues" evidence="1">
    <location>
        <begin position="130"/>
        <end position="139"/>
    </location>
</feature>
<organism evidence="2">
    <name type="scientific">Notodromas monacha</name>
    <dbReference type="NCBI Taxonomy" id="399045"/>
    <lineage>
        <taxon>Eukaryota</taxon>
        <taxon>Metazoa</taxon>
        <taxon>Ecdysozoa</taxon>
        <taxon>Arthropoda</taxon>
        <taxon>Crustacea</taxon>
        <taxon>Oligostraca</taxon>
        <taxon>Ostracoda</taxon>
        <taxon>Podocopa</taxon>
        <taxon>Podocopida</taxon>
        <taxon>Cypridocopina</taxon>
        <taxon>Cypridoidea</taxon>
        <taxon>Cyprididae</taxon>
        <taxon>Notodromas</taxon>
    </lineage>
</organism>
<evidence type="ECO:0000256" key="1">
    <source>
        <dbReference type="SAM" id="MobiDB-lite"/>
    </source>
</evidence>
<feature type="region of interest" description="Disordered" evidence="1">
    <location>
        <begin position="54"/>
        <end position="152"/>
    </location>
</feature>
<evidence type="ECO:0000313" key="2">
    <source>
        <dbReference type="EMBL" id="CAD7279796.1"/>
    </source>
</evidence>
<sequence>MRRSKVPAIEAFVHFERASMRTEVWFNTLQTMKIREISNEVHVLRVLASLVQSTDQTENHSTDARRRSKEPRPASGASAPSPTPRSFCSGSRKRRTTSTSSSRSLSRHFRSDDQDSGTNAESAEERMGNPSPQTFTIRANTAPGGSDANSEAFHQRIPQQTLSQQLQYLQQPRFHHTSFIQPEFMKQQILAQSSSSSGSNAETLTHFMAVAAAVNFQNQLRFRMQPNFSVNPEVKQEPASP</sequence>
<dbReference type="Proteomes" id="UP000678499">
    <property type="component" value="Unassembled WGS sequence"/>
</dbReference>
<name>A0A7R9BQT7_9CRUS</name>